<dbReference type="Pfam" id="PF13462">
    <property type="entry name" value="Thioredoxin_4"/>
    <property type="match status" value="1"/>
</dbReference>
<dbReference type="SUPFAM" id="SSF52833">
    <property type="entry name" value="Thioredoxin-like"/>
    <property type="match status" value="1"/>
</dbReference>
<evidence type="ECO:0000256" key="1">
    <source>
        <dbReference type="SAM" id="Phobius"/>
    </source>
</evidence>
<feature type="domain" description="Thioredoxin-like fold" evidence="2">
    <location>
        <begin position="43"/>
        <end position="202"/>
    </location>
</feature>
<feature type="transmembrane region" description="Helical" evidence="1">
    <location>
        <begin position="6"/>
        <end position="24"/>
    </location>
</feature>
<keyword evidence="4" id="KW-1185">Reference proteome</keyword>
<dbReference type="Gene3D" id="3.40.30.10">
    <property type="entry name" value="Glutaredoxin"/>
    <property type="match status" value="1"/>
</dbReference>
<dbReference type="Proteomes" id="UP000708576">
    <property type="component" value="Unassembled WGS sequence"/>
</dbReference>
<proteinExistence type="predicted"/>
<keyword evidence="1" id="KW-1133">Transmembrane helix</keyword>
<keyword evidence="1" id="KW-0472">Membrane</keyword>
<sequence>MKKIHLTISVIAIGIIALIIFYFLSDNKKGDTELINTIIQINDNDIILGNPNTKATIVLYFDYNCKYCNKFFENVYPELKSNFLDKNLATLILRPVCKSNDIAATKAYQTVICINKFGQFNKLHRLLLHEPKIIYTKHFQQLIDDYINTNANVAECILNSDDEAIKKNIFQFQQLKTKGTPTFVINNKKIIGYKNYSFFEEELKNIIKEY</sequence>
<organism evidence="3 4">
    <name type="scientific">Carboxylicivirga linearis</name>
    <dbReference type="NCBI Taxonomy" id="1628157"/>
    <lineage>
        <taxon>Bacteria</taxon>
        <taxon>Pseudomonadati</taxon>
        <taxon>Bacteroidota</taxon>
        <taxon>Bacteroidia</taxon>
        <taxon>Marinilabiliales</taxon>
        <taxon>Marinilabiliaceae</taxon>
        <taxon>Carboxylicivirga</taxon>
    </lineage>
</organism>
<gene>
    <name evidence="3" type="ORF">KEM10_07195</name>
</gene>
<evidence type="ECO:0000259" key="2">
    <source>
        <dbReference type="Pfam" id="PF13462"/>
    </source>
</evidence>
<evidence type="ECO:0000313" key="4">
    <source>
        <dbReference type="Proteomes" id="UP000708576"/>
    </source>
</evidence>
<reference evidence="3 4" key="1">
    <citation type="journal article" date="2015" name="Int. J. Syst. Evol. Microbiol.">
        <title>Carboxylicivirga linearis sp. nov., isolated from a sea cucumber culture pond.</title>
        <authorList>
            <person name="Wang F.Q."/>
            <person name="Zhou Y.X."/>
            <person name="Lin X.Z."/>
            <person name="Chen G.J."/>
            <person name="Du Z.J."/>
        </authorList>
    </citation>
    <scope>NUCLEOTIDE SEQUENCE [LARGE SCALE GENOMIC DNA]</scope>
    <source>
        <strain evidence="3 4">FB218</strain>
    </source>
</reference>
<dbReference type="InterPro" id="IPR012336">
    <property type="entry name" value="Thioredoxin-like_fold"/>
</dbReference>
<dbReference type="EMBL" id="JAGUCO010000003">
    <property type="protein sequence ID" value="MBS2098061.1"/>
    <property type="molecule type" value="Genomic_DNA"/>
</dbReference>
<dbReference type="InterPro" id="IPR036249">
    <property type="entry name" value="Thioredoxin-like_sf"/>
</dbReference>
<comment type="caution">
    <text evidence="3">The sequence shown here is derived from an EMBL/GenBank/DDBJ whole genome shotgun (WGS) entry which is preliminary data.</text>
</comment>
<protein>
    <submittedName>
        <fullName evidence="3">DsbA family protein</fullName>
    </submittedName>
</protein>
<accession>A0ABS5JT18</accession>
<dbReference type="RefSeq" id="WP_212215301.1">
    <property type="nucleotide sequence ID" value="NZ_JAGUCO010000003.1"/>
</dbReference>
<keyword evidence="1" id="KW-0812">Transmembrane</keyword>
<evidence type="ECO:0000313" key="3">
    <source>
        <dbReference type="EMBL" id="MBS2098061.1"/>
    </source>
</evidence>
<name>A0ABS5JT18_9BACT</name>